<dbReference type="RefSeq" id="WP_147743955.1">
    <property type="nucleotide sequence ID" value="NZ_VRUR01000002.1"/>
</dbReference>
<organism evidence="2 3">
    <name type="scientific">Flagellimonas hymeniacidonis</name>
    <dbReference type="NCBI Taxonomy" id="2603628"/>
    <lineage>
        <taxon>Bacteria</taxon>
        <taxon>Pseudomonadati</taxon>
        <taxon>Bacteroidota</taxon>
        <taxon>Flavobacteriia</taxon>
        <taxon>Flavobacteriales</taxon>
        <taxon>Flavobacteriaceae</taxon>
        <taxon>Flagellimonas</taxon>
    </lineage>
</organism>
<proteinExistence type="predicted"/>
<dbReference type="InterPro" id="IPR000182">
    <property type="entry name" value="GNAT_dom"/>
</dbReference>
<dbReference type="GO" id="GO:0016747">
    <property type="term" value="F:acyltransferase activity, transferring groups other than amino-acyl groups"/>
    <property type="evidence" value="ECO:0007669"/>
    <property type="project" value="InterPro"/>
</dbReference>
<dbReference type="Proteomes" id="UP000321456">
    <property type="component" value="Unassembled WGS sequence"/>
</dbReference>
<keyword evidence="2" id="KW-0808">Transferase</keyword>
<dbReference type="InterPro" id="IPR016181">
    <property type="entry name" value="Acyl_CoA_acyltransferase"/>
</dbReference>
<dbReference type="PROSITE" id="PS51186">
    <property type="entry name" value="GNAT"/>
    <property type="match status" value="1"/>
</dbReference>
<dbReference type="CDD" id="cd04301">
    <property type="entry name" value="NAT_SF"/>
    <property type="match status" value="1"/>
</dbReference>
<accession>A0A5C8V0S0</accession>
<dbReference type="Pfam" id="PF00583">
    <property type="entry name" value="Acetyltransf_1"/>
    <property type="match status" value="1"/>
</dbReference>
<gene>
    <name evidence="2" type="ORF">FVB32_11565</name>
</gene>
<feature type="domain" description="N-acetyltransferase" evidence="1">
    <location>
        <begin position="1"/>
        <end position="162"/>
    </location>
</feature>
<comment type="caution">
    <text evidence="2">The sequence shown here is derived from an EMBL/GenBank/DDBJ whole genome shotgun (WGS) entry which is preliminary data.</text>
</comment>
<evidence type="ECO:0000313" key="2">
    <source>
        <dbReference type="EMBL" id="TXN35220.1"/>
    </source>
</evidence>
<reference evidence="2 3" key="1">
    <citation type="submission" date="2019-08" db="EMBL/GenBank/DDBJ databases">
        <title>Professor.</title>
        <authorList>
            <person name="Park J.S."/>
        </authorList>
    </citation>
    <scope>NUCLEOTIDE SEQUENCE [LARGE SCALE GENOMIC DNA]</scope>
    <source>
        <strain evidence="2 3">176CP5-101</strain>
    </source>
</reference>
<keyword evidence="3" id="KW-1185">Reference proteome</keyword>
<name>A0A5C8V0S0_9FLAO</name>
<protein>
    <submittedName>
        <fullName evidence="2">GNAT family N-acetyltransferase</fullName>
    </submittedName>
</protein>
<evidence type="ECO:0000259" key="1">
    <source>
        <dbReference type="PROSITE" id="PS51186"/>
    </source>
</evidence>
<sequence>MEIRSLENVKFELIIECFLNAFKGYFVEMPTAPDYYRKRWHAGKVDYGLSFGMFDDDKLIGFIINAIDQRNNKLVAHNTGTGVLPSSRGKHLVDALYDHALPLLREKGIQRCTLEVITKNIPALKVYKRIGFEVIKNYKCYNGKINNGIDSASFILKKVAFDFFDWKKIDQKQYSWDNQMETLKNGAFEFYAVFRESALESYFVIDHSNAYLGQFDVFTDAKDGWERLFTAIGQISNTIRINNVDTSRNDKINFLNHIGLKNTIDQYEMELILK</sequence>
<dbReference type="AlphaFoldDB" id="A0A5C8V0S0"/>
<evidence type="ECO:0000313" key="3">
    <source>
        <dbReference type="Proteomes" id="UP000321456"/>
    </source>
</evidence>
<dbReference type="SUPFAM" id="SSF55729">
    <property type="entry name" value="Acyl-CoA N-acyltransferases (Nat)"/>
    <property type="match status" value="1"/>
</dbReference>
<dbReference type="Gene3D" id="3.40.630.30">
    <property type="match status" value="1"/>
</dbReference>
<dbReference type="EMBL" id="VRUR01000002">
    <property type="protein sequence ID" value="TXN35220.1"/>
    <property type="molecule type" value="Genomic_DNA"/>
</dbReference>